<dbReference type="Pfam" id="PF02607">
    <property type="entry name" value="B12-binding_2"/>
    <property type="match status" value="1"/>
</dbReference>
<evidence type="ECO:0000313" key="6">
    <source>
        <dbReference type="EMBL" id="REG05508.1"/>
    </source>
</evidence>
<dbReference type="InterPro" id="IPR006158">
    <property type="entry name" value="Cobalamin-bd"/>
</dbReference>
<keyword evidence="7" id="KW-1185">Reference proteome</keyword>
<organism evidence="6 7">
    <name type="scientific">Pelolinea submarina</name>
    <dbReference type="NCBI Taxonomy" id="913107"/>
    <lineage>
        <taxon>Bacteria</taxon>
        <taxon>Bacillati</taxon>
        <taxon>Chloroflexota</taxon>
        <taxon>Anaerolineae</taxon>
        <taxon>Anaerolineales</taxon>
        <taxon>Anaerolineaceae</taxon>
        <taxon>Pelolinea</taxon>
    </lineage>
</organism>
<keyword evidence="2" id="KW-0479">Metal-binding</keyword>
<evidence type="ECO:0000256" key="2">
    <source>
        <dbReference type="ARBA" id="ARBA00022723"/>
    </source>
</evidence>
<dbReference type="GO" id="GO:0050667">
    <property type="term" value="P:homocysteine metabolic process"/>
    <property type="evidence" value="ECO:0007669"/>
    <property type="project" value="TreeGrafter"/>
</dbReference>
<keyword evidence="6" id="KW-0808">Transferase</keyword>
<dbReference type="AlphaFoldDB" id="A0A347ZWT4"/>
<dbReference type="Pfam" id="PF02310">
    <property type="entry name" value="B12-binding"/>
    <property type="match status" value="1"/>
</dbReference>
<feature type="domain" description="B12-binding N-terminal" evidence="5">
    <location>
        <begin position="1"/>
        <end position="90"/>
    </location>
</feature>
<dbReference type="PROSITE" id="PS51332">
    <property type="entry name" value="B12_BINDING"/>
    <property type="match status" value="1"/>
</dbReference>
<dbReference type="GO" id="GO:0032259">
    <property type="term" value="P:methylation"/>
    <property type="evidence" value="ECO:0007669"/>
    <property type="project" value="UniProtKB-KW"/>
</dbReference>
<comment type="caution">
    <text evidence="6">The sequence shown here is derived from an EMBL/GenBank/DDBJ whole genome shotgun (WGS) entry which is preliminary data.</text>
</comment>
<reference evidence="6 7" key="1">
    <citation type="submission" date="2018-08" db="EMBL/GenBank/DDBJ databases">
        <title>Genomic Encyclopedia of Type Strains, Phase IV (KMG-IV): sequencing the most valuable type-strain genomes for metagenomic binning, comparative biology and taxonomic classification.</title>
        <authorList>
            <person name="Goeker M."/>
        </authorList>
    </citation>
    <scope>NUCLEOTIDE SEQUENCE [LARGE SCALE GENOMIC DNA]</scope>
    <source>
        <strain evidence="6 7">DSM 23923</strain>
    </source>
</reference>
<dbReference type="SMART" id="SM01018">
    <property type="entry name" value="B12-binding_2"/>
    <property type="match status" value="1"/>
</dbReference>
<dbReference type="SUPFAM" id="SSF52242">
    <property type="entry name" value="Cobalamin (vitamin B12)-binding domain"/>
    <property type="match status" value="1"/>
</dbReference>
<dbReference type="EMBL" id="QUMS01000005">
    <property type="protein sequence ID" value="REG05508.1"/>
    <property type="molecule type" value="Genomic_DNA"/>
</dbReference>
<dbReference type="GO" id="GO:0008705">
    <property type="term" value="F:methionine synthase activity"/>
    <property type="evidence" value="ECO:0007669"/>
    <property type="project" value="TreeGrafter"/>
</dbReference>
<protein>
    <submittedName>
        <fullName evidence="6">5-methyltetrahydrofolate--homocysteine methyltransferase/trimethylamine corrinoid protein</fullName>
    </submittedName>
</protein>
<proteinExistence type="inferred from homology"/>
<evidence type="ECO:0000259" key="4">
    <source>
        <dbReference type="PROSITE" id="PS51332"/>
    </source>
</evidence>
<dbReference type="Gene3D" id="3.40.50.280">
    <property type="entry name" value="Cobalamin-binding domain"/>
    <property type="match status" value="1"/>
</dbReference>
<evidence type="ECO:0000256" key="3">
    <source>
        <dbReference type="ARBA" id="ARBA00023285"/>
    </source>
</evidence>
<dbReference type="Proteomes" id="UP000256388">
    <property type="component" value="Unassembled WGS sequence"/>
</dbReference>
<dbReference type="GO" id="GO:0046653">
    <property type="term" value="P:tetrahydrofolate metabolic process"/>
    <property type="evidence" value="ECO:0007669"/>
    <property type="project" value="TreeGrafter"/>
</dbReference>
<sequence length="221" mass="23285">MNDVIITAIQQTLIEGNVETAETAARAALEAGVDAQTILNEGLMRGADIVGQQFEAGEVFLPQLMFTARALKAAMAIITPELKRLSAESGISSSKGRVVLATIQSDIHDIGKNIVSTMLTTGGFEVIDLGVDVPIKRIISTALDEGADIIGCSAMLTTSMPFMSDLIKTLEAMGQRERFKVMIGGASVTPAYAERIGADGTAANAVQALQLARQFMQNALA</sequence>
<name>A0A347ZWT4_9CHLR</name>
<dbReference type="GO" id="GO:0005829">
    <property type="term" value="C:cytosol"/>
    <property type="evidence" value="ECO:0007669"/>
    <property type="project" value="TreeGrafter"/>
</dbReference>
<keyword evidence="3" id="KW-0170">Cobalt</keyword>
<dbReference type="InterPro" id="IPR036724">
    <property type="entry name" value="Cobalamin-bd_sf"/>
</dbReference>
<dbReference type="FunFam" id="3.40.50.280:FF:000003">
    <property type="entry name" value="Dimethylamine methyltransferase corrinoid protein"/>
    <property type="match status" value="1"/>
</dbReference>
<dbReference type="RefSeq" id="WP_116226166.1">
    <property type="nucleotide sequence ID" value="NZ_AP018437.1"/>
</dbReference>
<dbReference type="OrthoDB" id="128810at2"/>
<comment type="similarity">
    <text evidence="1">Belongs to the methylamine corrinoid protein family.</text>
</comment>
<dbReference type="GO" id="GO:0046872">
    <property type="term" value="F:metal ion binding"/>
    <property type="evidence" value="ECO:0007669"/>
    <property type="project" value="UniProtKB-KW"/>
</dbReference>
<dbReference type="SUPFAM" id="SSF47644">
    <property type="entry name" value="Methionine synthase domain"/>
    <property type="match status" value="1"/>
</dbReference>
<keyword evidence="6" id="KW-0489">Methyltransferase</keyword>
<feature type="domain" description="B12-binding" evidence="4">
    <location>
        <begin position="95"/>
        <end position="221"/>
    </location>
</feature>
<dbReference type="Gene3D" id="1.10.1240.10">
    <property type="entry name" value="Methionine synthase domain"/>
    <property type="match status" value="1"/>
</dbReference>
<evidence type="ECO:0000313" key="7">
    <source>
        <dbReference type="Proteomes" id="UP000256388"/>
    </source>
</evidence>
<gene>
    <name evidence="6" type="ORF">DFR64_2912</name>
</gene>
<dbReference type="InterPro" id="IPR003759">
    <property type="entry name" value="Cbl-bd_cap"/>
</dbReference>
<dbReference type="PANTHER" id="PTHR45833:SF1">
    <property type="entry name" value="METHIONINE SYNTHASE"/>
    <property type="match status" value="1"/>
</dbReference>
<dbReference type="GO" id="GO:0031419">
    <property type="term" value="F:cobalamin binding"/>
    <property type="evidence" value="ECO:0007669"/>
    <property type="project" value="InterPro"/>
</dbReference>
<dbReference type="InterPro" id="IPR050554">
    <property type="entry name" value="Met_Synthase/Corrinoid"/>
</dbReference>
<dbReference type="PANTHER" id="PTHR45833">
    <property type="entry name" value="METHIONINE SYNTHASE"/>
    <property type="match status" value="1"/>
</dbReference>
<evidence type="ECO:0000259" key="5">
    <source>
        <dbReference type="PROSITE" id="PS51337"/>
    </source>
</evidence>
<dbReference type="PROSITE" id="PS51337">
    <property type="entry name" value="B12_BINDING_NTER"/>
    <property type="match status" value="1"/>
</dbReference>
<accession>A0A347ZWT4</accession>
<evidence type="ECO:0000256" key="1">
    <source>
        <dbReference type="ARBA" id="ARBA00010854"/>
    </source>
</evidence>
<dbReference type="InterPro" id="IPR036594">
    <property type="entry name" value="Meth_synthase_dom"/>
</dbReference>